<dbReference type="AlphaFoldDB" id="A0A6A5SX17"/>
<accession>A0A6A5SX17</accession>
<feature type="signal peptide" evidence="1">
    <location>
        <begin position="1"/>
        <end position="18"/>
    </location>
</feature>
<keyword evidence="1" id="KW-0732">Signal</keyword>
<sequence>MKSFAILSGLALAAMVAAVPAPDSEAPIVHSDFSFVEWVDTLIADPENALSPEEAIAAFTASSASLSKRQTFGNCQQLSQYPASIPDAVWCINNLAARGQAGQNCNVDGYGILQVKHGKAQIHTVKGGNSPLKSVNCNGIARAGGMVMDRCTRGDNTVTGIAYVPQGGVSVIIQGPNT</sequence>
<evidence type="ECO:0000256" key="1">
    <source>
        <dbReference type="SAM" id="SignalP"/>
    </source>
</evidence>
<feature type="chain" id="PRO_5025399286" description="Ecp2 effector protein domain-containing protein" evidence="1">
    <location>
        <begin position="19"/>
        <end position="178"/>
    </location>
</feature>
<reference evidence="2" key="1">
    <citation type="journal article" date="2020" name="Stud. Mycol.">
        <title>101 Dothideomycetes genomes: a test case for predicting lifestyles and emergence of pathogens.</title>
        <authorList>
            <person name="Haridas S."/>
            <person name="Albert R."/>
            <person name="Binder M."/>
            <person name="Bloem J."/>
            <person name="Labutti K."/>
            <person name="Salamov A."/>
            <person name="Andreopoulos B."/>
            <person name="Baker S."/>
            <person name="Barry K."/>
            <person name="Bills G."/>
            <person name="Bluhm B."/>
            <person name="Cannon C."/>
            <person name="Castanera R."/>
            <person name="Culley D."/>
            <person name="Daum C."/>
            <person name="Ezra D."/>
            <person name="Gonzalez J."/>
            <person name="Henrissat B."/>
            <person name="Kuo A."/>
            <person name="Liang C."/>
            <person name="Lipzen A."/>
            <person name="Lutzoni F."/>
            <person name="Magnuson J."/>
            <person name="Mondo S."/>
            <person name="Nolan M."/>
            <person name="Ohm R."/>
            <person name="Pangilinan J."/>
            <person name="Park H.-J."/>
            <person name="Ramirez L."/>
            <person name="Alfaro M."/>
            <person name="Sun H."/>
            <person name="Tritt A."/>
            <person name="Yoshinaga Y."/>
            <person name="Zwiers L.-H."/>
            <person name="Turgeon B."/>
            <person name="Goodwin S."/>
            <person name="Spatafora J."/>
            <person name="Crous P."/>
            <person name="Grigoriev I."/>
        </authorList>
    </citation>
    <scope>NUCLEOTIDE SEQUENCE</scope>
    <source>
        <strain evidence="2">CBS 161.51</strain>
    </source>
</reference>
<proteinExistence type="predicted"/>
<organism evidence="2 3">
    <name type="scientific">Clathrospora elynae</name>
    <dbReference type="NCBI Taxonomy" id="706981"/>
    <lineage>
        <taxon>Eukaryota</taxon>
        <taxon>Fungi</taxon>
        <taxon>Dikarya</taxon>
        <taxon>Ascomycota</taxon>
        <taxon>Pezizomycotina</taxon>
        <taxon>Dothideomycetes</taxon>
        <taxon>Pleosporomycetidae</taxon>
        <taxon>Pleosporales</taxon>
        <taxon>Diademaceae</taxon>
        <taxon>Clathrospora</taxon>
    </lineage>
</organism>
<dbReference type="OrthoDB" id="2112446at2759"/>
<gene>
    <name evidence="2" type="ORF">EJ02DRAFT_509979</name>
</gene>
<dbReference type="Proteomes" id="UP000800038">
    <property type="component" value="Unassembled WGS sequence"/>
</dbReference>
<dbReference type="PANTHER" id="PTHR39603">
    <property type="entry name" value="CYANOVIRIN-N DOMAIN-CONTAINING PROTEIN"/>
    <property type="match status" value="1"/>
</dbReference>
<dbReference type="PANTHER" id="PTHR39603:SF1">
    <property type="entry name" value="CYANOVIRIN-N DOMAIN-CONTAINING PROTEIN"/>
    <property type="match status" value="1"/>
</dbReference>
<name>A0A6A5SX17_9PLEO</name>
<evidence type="ECO:0000313" key="3">
    <source>
        <dbReference type="Proteomes" id="UP000800038"/>
    </source>
</evidence>
<evidence type="ECO:0008006" key="4">
    <source>
        <dbReference type="Google" id="ProtNLM"/>
    </source>
</evidence>
<protein>
    <recommendedName>
        <fullName evidence="4">Ecp2 effector protein domain-containing protein</fullName>
    </recommendedName>
</protein>
<dbReference type="EMBL" id="ML976014">
    <property type="protein sequence ID" value="KAF1944803.1"/>
    <property type="molecule type" value="Genomic_DNA"/>
</dbReference>
<evidence type="ECO:0000313" key="2">
    <source>
        <dbReference type="EMBL" id="KAF1944803.1"/>
    </source>
</evidence>
<keyword evidence="3" id="KW-1185">Reference proteome</keyword>